<dbReference type="Proteomes" id="UP000299102">
    <property type="component" value="Unassembled WGS sequence"/>
</dbReference>
<protein>
    <submittedName>
        <fullName evidence="1">Uncharacterized protein</fullName>
    </submittedName>
</protein>
<accession>A0A4C1YHF3</accession>
<dbReference type="EMBL" id="BGZK01001254">
    <property type="protein sequence ID" value="GBP75596.1"/>
    <property type="molecule type" value="Genomic_DNA"/>
</dbReference>
<organism evidence="1 2">
    <name type="scientific">Eumeta variegata</name>
    <name type="common">Bagworm moth</name>
    <name type="synonym">Eumeta japonica</name>
    <dbReference type="NCBI Taxonomy" id="151549"/>
    <lineage>
        <taxon>Eukaryota</taxon>
        <taxon>Metazoa</taxon>
        <taxon>Ecdysozoa</taxon>
        <taxon>Arthropoda</taxon>
        <taxon>Hexapoda</taxon>
        <taxon>Insecta</taxon>
        <taxon>Pterygota</taxon>
        <taxon>Neoptera</taxon>
        <taxon>Endopterygota</taxon>
        <taxon>Lepidoptera</taxon>
        <taxon>Glossata</taxon>
        <taxon>Ditrysia</taxon>
        <taxon>Tineoidea</taxon>
        <taxon>Psychidae</taxon>
        <taxon>Oiketicinae</taxon>
        <taxon>Eumeta</taxon>
    </lineage>
</organism>
<keyword evidence="2" id="KW-1185">Reference proteome</keyword>
<evidence type="ECO:0000313" key="1">
    <source>
        <dbReference type="EMBL" id="GBP75596.1"/>
    </source>
</evidence>
<evidence type="ECO:0000313" key="2">
    <source>
        <dbReference type="Proteomes" id="UP000299102"/>
    </source>
</evidence>
<gene>
    <name evidence="1" type="ORF">EVAR_43502_1</name>
</gene>
<sequence length="102" mass="11521">MRAHTNIKINTTKFAHSDIKIATTMLSLEAPDQNNTFYERRVRRARASAASEARRSRLDELQVATSSDIASFTSDSSILFLEREINSDLAERPHDRTASLLI</sequence>
<dbReference type="AlphaFoldDB" id="A0A4C1YHF3"/>
<name>A0A4C1YHF3_EUMVA</name>
<comment type="caution">
    <text evidence="1">The sequence shown here is derived from an EMBL/GenBank/DDBJ whole genome shotgun (WGS) entry which is preliminary data.</text>
</comment>
<proteinExistence type="predicted"/>
<reference evidence="1 2" key="1">
    <citation type="journal article" date="2019" name="Commun. Biol.">
        <title>The bagworm genome reveals a unique fibroin gene that provides high tensile strength.</title>
        <authorList>
            <person name="Kono N."/>
            <person name="Nakamura H."/>
            <person name="Ohtoshi R."/>
            <person name="Tomita M."/>
            <person name="Numata K."/>
            <person name="Arakawa K."/>
        </authorList>
    </citation>
    <scope>NUCLEOTIDE SEQUENCE [LARGE SCALE GENOMIC DNA]</scope>
</reference>